<evidence type="ECO:0000256" key="11">
    <source>
        <dbReference type="ARBA" id="ARBA00047836"/>
    </source>
</evidence>
<dbReference type="GO" id="GO:0005829">
    <property type="term" value="C:cytosol"/>
    <property type="evidence" value="ECO:0007669"/>
    <property type="project" value="TreeGrafter"/>
</dbReference>
<evidence type="ECO:0000256" key="5">
    <source>
        <dbReference type="ARBA" id="ARBA00022490"/>
    </source>
</evidence>
<evidence type="ECO:0000256" key="14">
    <source>
        <dbReference type="PIRSR" id="PIRSR001365-1"/>
    </source>
</evidence>
<evidence type="ECO:0000256" key="13">
    <source>
        <dbReference type="PIRNR" id="PIRNR001365"/>
    </source>
</evidence>
<feature type="site" description="Part of a proton relay during catalysis" evidence="12">
    <location>
        <position position="107"/>
    </location>
</feature>
<keyword evidence="9 12" id="KW-0456">Lyase</keyword>
<dbReference type="GO" id="GO:0008840">
    <property type="term" value="F:4-hydroxy-tetrahydrodipicolinate synthase activity"/>
    <property type="evidence" value="ECO:0007669"/>
    <property type="project" value="UniProtKB-UniRule"/>
</dbReference>
<feature type="active site" description="Proton donor/acceptor" evidence="12 14">
    <location>
        <position position="133"/>
    </location>
</feature>
<feature type="site" description="Part of a proton relay during catalysis" evidence="12">
    <location>
        <position position="44"/>
    </location>
</feature>
<dbReference type="InterPro" id="IPR005263">
    <property type="entry name" value="DapA"/>
</dbReference>
<dbReference type="AlphaFoldDB" id="A0A451D2X6"/>
<dbReference type="HAMAP" id="MF_00418">
    <property type="entry name" value="DapA"/>
    <property type="match status" value="1"/>
</dbReference>
<comment type="subcellular location">
    <subcellularLocation>
        <location evidence="12">Cytoplasm</location>
    </subcellularLocation>
</comment>
<sequence length="302" mass="32997" precursor="true">MFKGSIVALITPMNKKGMVCVNSFKRLINYHVKSGTSAIVVLGTTGESATLTNAERSHVIELMLKFSKGRIPIIVGTGANSTAKGISITQSLENSGVSACLSITPYYNCPTQEGLYRHFRAIAESTNLPQILYNVPLRTGVDLLPITIQRLANIKNIIGIKEATGDLLRITEIKKLVQEDFILLSGDDATALNFMELGGCGVVSVTANIAAYQMANLCDLFQNGRIDKARLLDQKLMNLHQKLFIEPNPIPVKWAAKKLGLIENDTLRLPMTPLTEINYSVVQQALKDADCLLTKGVYTCLT</sequence>
<evidence type="ECO:0000256" key="9">
    <source>
        <dbReference type="ARBA" id="ARBA00023239"/>
    </source>
</evidence>
<dbReference type="UniPathway" id="UPA00034">
    <property type="reaction ID" value="UER00017"/>
</dbReference>
<evidence type="ECO:0000256" key="2">
    <source>
        <dbReference type="ARBA" id="ARBA00005120"/>
    </source>
</evidence>
<reference evidence="16 17" key="1">
    <citation type="submission" date="2019-02" db="EMBL/GenBank/DDBJ databases">
        <authorList>
            <person name="Manzano-Marin A."/>
            <person name="Manzano-Marin A."/>
        </authorList>
    </citation>
    <scope>NUCLEOTIDE SEQUENCE [LARGE SCALE GENOMIC DNA]</scope>
    <source>
        <strain evidence="16 17">ErCisplendens/pseudotsugae</strain>
    </source>
</reference>
<dbReference type="InterPro" id="IPR020625">
    <property type="entry name" value="Schiff_base-form_aldolases_AS"/>
</dbReference>
<feature type="binding site" evidence="12 15">
    <location>
        <position position="45"/>
    </location>
    <ligand>
        <name>pyruvate</name>
        <dbReference type="ChEBI" id="CHEBI:15361"/>
    </ligand>
</feature>
<dbReference type="EC" id="4.3.3.7" evidence="4 12"/>
<keyword evidence="5 12" id="KW-0963">Cytoplasm</keyword>
<dbReference type="InterPro" id="IPR002220">
    <property type="entry name" value="DapA-like"/>
</dbReference>
<dbReference type="InterPro" id="IPR020624">
    <property type="entry name" value="Schiff_base-form_aldolases_CS"/>
</dbReference>
<evidence type="ECO:0000256" key="1">
    <source>
        <dbReference type="ARBA" id="ARBA00003294"/>
    </source>
</evidence>
<feature type="active site" description="Schiff-base intermediate with substrate" evidence="12 14">
    <location>
        <position position="161"/>
    </location>
</feature>
<organism evidence="16 17">
    <name type="scientific">Candidatus Erwinia haradaeae</name>
    <dbReference type="NCBI Taxonomy" id="1922217"/>
    <lineage>
        <taxon>Bacteria</taxon>
        <taxon>Pseudomonadati</taxon>
        <taxon>Pseudomonadota</taxon>
        <taxon>Gammaproteobacteria</taxon>
        <taxon>Enterobacterales</taxon>
        <taxon>Erwiniaceae</taxon>
        <taxon>Erwinia</taxon>
    </lineage>
</organism>
<evidence type="ECO:0000256" key="15">
    <source>
        <dbReference type="PIRSR" id="PIRSR001365-2"/>
    </source>
</evidence>
<proteinExistence type="inferred from homology"/>
<dbReference type="PIRSF" id="PIRSF001365">
    <property type="entry name" value="DHDPS"/>
    <property type="match status" value="1"/>
</dbReference>
<dbReference type="PRINTS" id="PR00146">
    <property type="entry name" value="DHPICSNTHASE"/>
</dbReference>
<keyword evidence="8 12" id="KW-0457">Lysine biosynthesis</keyword>
<protein>
    <recommendedName>
        <fullName evidence="4 12">4-hydroxy-tetrahydrodipicolinate synthase</fullName>
        <shortName evidence="12">HTPA synthase</shortName>
        <ecNumber evidence="4 12">4.3.3.7</ecNumber>
    </recommendedName>
</protein>
<keyword evidence="10 12" id="KW-0704">Schiff base</keyword>
<dbReference type="RefSeq" id="WP_197094869.1">
    <property type="nucleotide sequence ID" value="NZ_LR217705.1"/>
</dbReference>
<evidence type="ECO:0000256" key="6">
    <source>
        <dbReference type="ARBA" id="ARBA00022605"/>
    </source>
</evidence>
<evidence type="ECO:0000256" key="10">
    <source>
        <dbReference type="ARBA" id="ARBA00023270"/>
    </source>
</evidence>
<comment type="pathway">
    <text evidence="2 12">Amino-acid biosynthesis; L-lysine biosynthesis via DAP pathway; (S)-tetrahydrodipicolinate from L-aspartate: step 3/4.</text>
</comment>
<dbReference type="GO" id="GO:0019877">
    <property type="term" value="P:diaminopimelate biosynthetic process"/>
    <property type="evidence" value="ECO:0007669"/>
    <property type="project" value="UniProtKB-UniRule"/>
</dbReference>
<dbReference type="GO" id="GO:0009089">
    <property type="term" value="P:lysine biosynthetic process via diaminopimelate"/>
    <property type="evidence" value="ECO:0007669"/>
    <property type="project" value="UniProtKB-UniRule"/>
</dbReference>
<evidence type="ECO:0000256" key="4">
    <source>
        <dbReference type="ARBA" id="ARBA00012086"/>
    </source>
</evidence>
<dbReference type="InterPro" id="IPR013785">
    <property type="entry name" value="Aldolase_TIM"/>
</dbReference>
<dbReference type="EMBL" id="LR217705">
    <property type="protein sequence ID" value="VFP80005.1"/>
    <property type="molecule type" value="Genomic_DNA"/>
</dbReference>
<dbReference type="SMART" id="SM01130">
    <property type="entry name" value="DHDPS"/>
    <property type="match status" value="1"/>
</dbReference>
<keyword evidence="7 12" id="KW-0220">Diaminopimelate biosynthesis</keyword>
<dbReference type="Pfam" id="PF00701">
    <property type="entry name" value="DHDPS"/>
    <property type="match status" value="1"/>
</dbReference>
<feature type="binding site" evidence="12 15">
    <location>
        <position position="203"/>
    </location>
    <ligand>
        <name>pyruvate</name>
        <dbReference type="ChEBI" id="CHEBI:15361"/>
    </ligand>
</feature>
<gene>
    <name evidence="12 16" type="primary">dapA</name>
    <name evidence="16" type="ORF">ERCISPPS3390_050</name>
</gene>
<accession>A0A451D2X6</accession>
<dbReference type="PROSITE" id="PS00666">
    <property type="entry name" value="DHDPS_2"/>
    <property type="match status" value="1"/>
</dbReference>
<evidence type="ECO:0000313" key="16">
    <source>
        <dbReference type="EMBL" id="VFP80005.1"/>
    </source>
</evidence>
<dbReference type="PANTHER" id="PTHR12128">
    <property type="entry name" value="DIHYDRODIPICOLINATE SYNTHASE"/>
    <property type="match status" value="1"/>
</dbReference>
<comment type="similarity">
    <text evidence="3 12 13">Belongs to the DapA family.</text>
</comment>
<dbReference type="NCBIfam" id="TIGR00674">
    <property type="entry name" value="dapA"/>
    <property type="match status" value="1"/>
</dbReference>
<name>A0A451D2X6_9GAMM</name>
<evidence type="ECO:0000256" key="12">
    <source>
        <dbReference type="HAMAP-Rule" id="MF_00418"/>
    </source>
</evidence>
<evidence type="ECO:0000256" key="8">
    <source>
        <dbReference type="ARBA" id="ARBA00023154"/>
    </source>
</evidence>
<dbReference type="Proteomes" id="UP000294338">
    <property type="component" value="Chromosome 1"/>
</dbReference>
<comment type="catalytic activity">
    <reaction evidence="11 12">
        <text>L-aspartate 4-semialdehyde + pyruvate = (2S,4S)-4-hydroxy-2,3,4,5-tetrahydrodipicolinate + H2O + H(+)</text>
        <dbReference type="Rhea" id="RHEA:34171"/>
        <dbReference type="ChEBI" id="CHEBI:15361"/>
        <dbReference type="ChEBI" id="CHEBI:15377"/>
        <dbReference type="ChEBI" id="CHEBI:15378"/>
        <dbReference type="ChEBI" id="CHEBI:67139"/>
        <dbReference type="ChEBI" id="CHEBI:537519"/>
        <dbReference type="EC" id="4.3.3.7"/>
    </reaction>
</comment>
<evidence type="ECO:0000313" key="17">
    <source>
        <dbReference type="Proteomes" id="UP000294338"/>
    </source>
</evidence>
<comment type="subunit">
    <text evidence="12">Homotetramer; dimer of dimers.</text>
</comment>
<dbReference type="Gene3D" id="3.20.20.70">
    <property type="entry name" value="Aldolase class I"/>
    <property type="match status" value="1"/>
</dbReference>
<dbReference type="SUPFAM" id="SSF51569">
    <property type="entry name" value="Aldolase"/>
    <property type="match status" value="1"/>
</dbReference>
<dbReference type="PROSITE" id="PS00665">
    <property type="entry name" value="DHDPS_1"/>
    <property type="match status" value="1"/>
</dbReference>
<dbReference type="CDD" id="cd00950">
    <property type="entry name" value="DHDPS"/>
    <property type="match status" value="1"/>
</dbReference>
<evidence type="ECO:0000256" key="3">
    <source>
        <dbReference type="ARBA" id="ARBA00007592"/>
    </source>
</evidence>
<comment type="caution">
    <text evidence="12">Was originally thought to be a dihydrodipicolinate synthase (DHDPS), catalyzing the condensation of (S)-aspartate-beta-semialdehyde [(S)-ASA] and pyruvate to dihydrodipicolinate (DHDP). However, it was shown in E.coli that the product of the enzymatic reaction is not dihydrodipicolinate but in fact (4S)-4-hydroxy-2,3,4,5-tetrahydro-(2S)-dipicolinic acid (HTPA), and that the consecutive dehydration reaction leading to DHDP is not spontaneous but catalyzed by DapB.</text>
</comment>
<evidence type="ECO:0000256" key="7">
    <source>
        <dbReference type="ARBA" id="ARBA00022915"/>
    </source>
</evidence>
<dbReference type="PANTHER" id="PTHR12128:SF66">
    <property type="entry name" value="4-HYDROXY-2-OXOGLUTARATE ALDOLASE, MITOCHONDRIAL"/>
    <property type="match status" value="1"/>
</dbReference>
<keyword evidence="6 12" id="KW-0028">Amino-acid biosynthesis</keyword>
<comment type="function">
    <text evidence="1 12">Catalyzes the condensation of (S)-aspartate-beta-semialdehyde [(S)-ASA] and pyruvate to 4-hydroxy-tetrahydrodipicolinate (HTPA).</text>
</comment>